<name>A0AAW2K7H8_9LAMI</name>
<evidence type="ECO:0008006" key="2">
    <source>
        <dbReference type="Google" id="ProtNLM"/>
    </source>
</evidence>
<proteinExistence type="predicted"/>
<dbReference type="EMBL" id="JACGWM010000573">
    <property type="protein sequence ID" value="KAL0302364.1"/>
    <property type="molecule type" value="Genomic_DNA"/>
</dbReference>
<sequence>MAPVNITASINTIPMLNSLYFKSWKQNLEIVLGMMDLDLTLREDSPPALTDKSTSEEKREKESQFKVSYNCQKEAWSLNKLISHCVQEEERLKQDKTKCAYFALTSKAKDKGNARFFEDVGFVGEDKVKDIIEKEYVDNPMGTIDIVQDLVPNSVDGTIDQDNVIEPPFKKLLQKNKLQHLQNLFH</sequence>
<reference evidence="1" key="2">
    <citation type="journal article" date="2024" name="Plant">
        <title>Genomic evolution and insights into agronomic trait innovations of Sesamum species.</title>
        <authorList>
            <person name="Miao H."/>
            <person name="Wang L."/>
            <person name="Qu L."/>
            <person name="Liu H."/>
            <person name="Sun Y."/>
            <person name="Le M."/>
            <person name="Wang Q."/>
            <person name="Wei S."/>
            <person name="Zheng Y."/>
            <person name="Lin W."/>
            <person name="Duan Y."/>
            <person name="Cao H."/>
            <person name="Xiong S."/>
            <person name="Wang X."/>
            <person name="Wei L."/>
            <person name="Li C."/>
            <person name="Ma Q."/>
            <person name="Ju M."/>
            <person name="Zhao R."/>
            <person name="Li G."/>
            <person name="Mu C."/>
            <person name="Tian Q."/>
            <person name="Mei H."/>
            <person name="Zhang T."/>
            <person name="Gao T."/>
            <person name="Zhang H."/>
        </authorList>
    </citation>
    <scope>NUCLEOTIDE SEQUENCE</scope>
    <source>
        <strain evidence="1">KEN8</strain>
    </source>
</reference>
<protein>
    <recommendedName>
        <fullName evidence="2">Retrotransposon Copia-like N-terminal domain-containing protein</fullName>
    </recommendedName>
</protein>
<organism evidence="1">
    <name type="scientific">Sesamum calycinum</name>
    <dbReference type="NCBI Taxonomy" id="2727403"/>
    <lineage>
        <taxon>Eukaryota</taxon>
        <taxon>Viridiplantae</taxon>
        <taxon>Streptophyta</taxon>
        <taxon>Embryophyta</taxon>
        <taxon>Tracheophyta</taxon>
        <taxon>Spermatophyta</taxon>
        <taxon>Magnoliopsida</taxon>
        <taxon>eudicotyledons</taxon>
        <taxon>Gunneridae</taxon>
        <taxon>Pentapetalae</taxon>
        <taxon>asterids</taxon>
        <taxon>lamiids</taxon>
        <taxon>Lamiales</taxon>
        <taxon>Pedaliaceae</taxon>
        <taxon>Sesamum</taxon>
    </lineage>
</organism>
<comment type="caution">
    <text evidence="1">The sequence shown here is derived from an EMBL/GenBank/DDBJ whole genome shotgun (WGS) entry which is preliminary data.</text>
</comment>
<gene>
    <name evidence="1" type="ORF">Scaly_3034800</name>
</gene>
<accession>A0AAW2K7H8</accession>
<reference evidence="1" key="1">
    <citation type="submission" date="2020-06" db="EMBL/GenBank/DDBJ databases">
        <authorList>
            <person name="Li T."/>
            <person name="Hu X."/>
            <person name="Zhang T."/>
            <person name="Song X."/>
            <person name="Zhang H."/>
            <person name="Dai N."/>
            <person name="Sheng W."/>
            <person name="Hou X."/>
            <person name="Wei L."/>
        </authorList>
    </citation>
    <scope>NUCLEOTIDE SEQUENCE</scope>
    <source>
        <strain evidence="1">KEN8</strain>
        <tissue evidence="1">Leaf</tissue>
    </source>
</reference>
<evidence type="ECO:0000313" key="1">
    <source>
        <dbReference type="EMBL" id="KAL0302364.1"/>
    </source>
</evidence>
<dbReference type="AlphaFoldDB" id="A0AAW2K7H8"/>